<feature type="compositionally biased region" description="Polar residues" evidence="1">
    <location>
        <begin position="302"/>
        <end position="312"/>
    </location>
</feature>
<dbReference type="InterPro" id="IPR051412">
    <property type="entry name" value="Formin_Homology_Diaphanous_sf"/>
</dbReference>
<feature type="compositionally biased region" description="Low complexity" evidence="1">
    <location>
        <begin position="451"/>
        <end position="462"/>
    </location>
</feature>
<feature type="compositionally biased region" description="Pro residues" evidence="1">
    <location>
        <begin position="106"/>
        <end position="120"/>
    </location>
</feature>
<feature type="region of interest" description="Disordered" evidence="1">
    <location>
        <begin position="513"/>
        <end position="544"/>
    </location>
</feature>
<proteinExistence type="predicted"/>
<accession>A0A8B8B6Q7</accession>
<feature type="region of interest" description="Disordered" evidence="1">
    <location>
        <begin position="148"/>
        <end position="371"/>
    </location>
</feature>
<protein>
    <submittedName>
        <fullName evidence="3">Protein enabled homolog</fullName>
    </submittedName>
</protein>
<evidence type="ECO:0000313" key="2">
    <source>
        <dbReference type="Proteomes" id="UP000694844"/>
    </source>
</evidence>
<feature type="region of interest" description="Disordered" evidence="1">
    <location>
        <begin position="390"/>
        <end position="485"/>
    </location>
</feature>
<dbReference type="KEGG" id="cvn:111107759"/>
<feature type="compositionally biased region" description="Low complexity" evidence="1">
    <location>
        <begin position="212"/>
        <end position="222"/>
    </location>
</feature>
<feature type="compositionally biased region" description="Basic and acidic residues" evidence="1">
    <location>
        <begin position="59"/>
        <end position="87"/>
    </location>
</feature>
<feature type="compositionally biased region" description="Basic residues" evidence="1">
    <location>
        <begin position="415"/>
        <end position="426"/>
    </location>
</feature>
<dbReference type="GO" id="GO:0030041">
    <property type="term" value="P:actin filament polymerization"/>
    <property type="evidence" value="ECO:0007669"/>
    <property type="project" value="TreeGrafter"/>
</dbReference>
<feature type="compositionally biased region" description="Basic and acidic residues" evidence="1">
    <location>
        <begin position="428"/>
        <end position="437"/>
    </location>
</feature>
<reference evidence="3" key="1">
    <citation type="submission" date="2025-08" db="UniProtKB">
        <authorList>
            <consortium name="RefSeq"/>
        </authorList>
    </citation>
    <scope>IDENTIFICATION</scope>
    <source>
        <tissue evidence="3">Whole sample</tissue>
    </source>
</reference>
<gene>
    <name evidence="3" type="primary">LOC111107759</name>
</gene>
<sequence>MVGAGNNQEREYVLGYSPDGRYEIVARPVRGPVRAFRPRSPPPPPPPQPPQPQPPFHLTDQDREEVRRILAERRREEVQRILGERRQQQQQSQPSDQSAAASGPLPERPAPPQRPPPPEARPLWIPVSDGTYAKADGCTVLRNYTGKLTITRNQNGTSVVRQEPPDSGFAERMADLERSFSGVRPRRATPPPRPPPPRTASQYPAEEEGWLTTRGRPLTSTPRRPPRWISPPPQRPRTPPPQRPRSPPPPYQGIIVSERPQSPPPPYGEVTVERAKDAVRVVARPVIPTAPPPRDEGYDSGSPPTTAANTRGVTRPHSVSPFLRSVRARTEQEEQDDDLEAVTSLLDFSARDRREPRPPTPAPQVTVSSFLIEKTSGSSTATTSVMVRTFSTSPPATPAAAPRPDHPPPVISARRSGHLVRPRPLRRNLQEEEERLRGMSHTCHSCSRPNSAASAALGAPPGQEEESLELSDMAETPASPATSDITVISSASSPIIIPLFSDDEEFYSELEYVDPNEGEGPFSTTPPCDGDPEGENPLGEDRRRVAVVRPRERHQMVLRRRTRGRGCRGGRGERRSSSLPEALHCGIGRGTTIEGQDEKREDEKREEEKKEEEKE</sequence>
<feature type="compositionally biased region" description="Pro residues" evidence="1">
    <location>
        <begin position="228"/>
        <end position="251"/>
    </location>
</feature>
<evidence type="ECO:0000256" key="1">
    <source>
        <dbReference type="SAM" id="MobiDB-lite"/>
    </source>
</evidence>
<dbReference type="PANTHER" id="PTHR45691:SF6">
    <property type="entry name" value="PROTEIN DIAPHANOUS"/>
    <property type="match status" value="1"/>
</dbReference>
<dbReference type="GeneID" id="111107759"/>
<dbReference type="RefSeq" id="XP_022298811.1">
    <property type="nucleotide sequence ID" value="XM_022443103.1"/>
</dbReference>
<name>A0A8B8B6Q7_CRAVI</name>
<organism evidence="2 3">
    <name type="scientific">Crassostrea virginica</name>
    <name type="common">Eastern oyster</name>
    <dbReference type="NCBI Taxonomy" id="6565"/>
    <lineage>
        <taxon>Eukaryota</taxon>
        <taxon>Metazoa</taxon>
        <taxon>Spiralia</taxon>
        <taxon>Lophotrochozoa</taxon>
        <taxon>Mollusca</taxon>
        <taxon>Bivalvia</taxon>
        <taxon>Autobranchia</taxon>
        <taxon>Pteriomorphia</taxon>
        <taxon>Ostreida</taxon>
        <taxon>Ostreoidea</taxon>
        <taxon>Ostreidae</taxon>
        <taxon>Crassostrea</taxon>
    </lineage>
</organism>
<feature type="compositionally biased region" description="Polar residues" evidence="1">
    <location>
        <begin position="148"/>
        <end position="160"/>
    </location>
</feature>
<dbReference type="Proteomes" id="UP000694844">
    <property type="component" value="Chromosome 8"/>
</dbReference>
<feature type="compositionally biased region" description="Pro residues" evidence="1">
    <location>
        <begin position="188"/>
        <end position="198"/>
    </location>
</feature>
<keyword evidence="2" id="KW-1185">Reference proteome</keyword>
<dbReference type="AlphaFoldDB" id="A0A8B8B6Q7"/>
<feature type="region of interest" description="Disordered" evidence="1">
    <location>
        <begin position="559"/>
        <end position="615"/>
    </location>
</feature>
<feature type="compositionally biased region" description="Basic and acidic residues" evidence="1">
    <location>
        <begin position="596"/>
        <end position="615"/>
    </location>
</feature>
<feature type="compositionally biased region" description="Low complexity" evidence="1">
    <location>
        <begin position="88"/>
        <end position="105"/>
    </location>
</feature>
<feature type="compositionally biased region" description="Pro residues" evidence="1">
    <location>
        <begin position="39"/>
        <end position="55"/>
    </location>
</feature>
<dbReference type="PANTHER" id="PTHR45691">
    <property type="entry name" value="PROTEIN DIAPHANOUS"/>
    <property type="match status" value="1"/>
</dbReference>
<feature type="region of interest" description="Disordered" evidence="1">
    <location>
        <begin position="1"/>
        <end position="135"/>
    </location>
</feature>
<dbReference type="GO" id="GO:0005884">
    <property type="term" value="C:actin filament"/>
    <property type="evidence" value="ECO:0007669"/>
    <property type="project" value="TreeGrafter"/>
</dbReference>
<feature type="compositionally biased region" description="Basic residues" evidence="1">
    <location>
        <begin position="559"/>
        <end position="568"/>
    </location>
</feature>
<evidence type="ECO:0000313" key="3">
    <source>
        <dbReference type="RefSeq" id="XP_022298811.1"/>
    </source>
</evidence>